<reference evidence="13" key="1">
    <citation type="submission" date="2017-11" db="EMBL/GenBank/DDBJ databases">
        <title>The draft genome sequence of Chromatocurvus sp. F02.</title>
        <authorList>
            <person name="Du Z.-J."/>
            <person name="Chang Y.-Q."/>
        </authorList>
    </citation>
    <scope>NUCLEOTIDE SEQUENCE [LARGE SCALE GENOMIC DNA]</scope>
    <source>
        <strain evidence="13">F02</strain>
    </source>
</reference>
<dbReference type="PANTHER" id="PTHR33751:SF9">
    <property type="entry name" value="CYTOCHROME C4"/>
    <property type="match status" value="1"/>
</dbReference>
<evidence type="ECO:0000256" key="1">
    <source>
        <dbReference type="ARBA" id="ARBA00004418"/>
    </source>
</evidence>
<dbReference type="GO" id="GO:0009055">
    <property type="term" value="F:electron transfer activity"/>
    <property type="evidence" value="ECO:0007669"/>
    <property type="project" value="InterPro"/>
</dbReference>
<keyword evidence="6" id="KW-0249">Electron transport</keyword>
<accession>A0A2N5Y7L8</accession>
<dbReference type="InterPro" id="IPR036909">
    <property type="entry name" value="Cyt_c-like_dom_sf"/>
</dbReference>
<dbReference type="GO" id="GO:0042597">
    <property type="term" value="C:periplasmic space"/>
    <property type="evidence" value="ECO:0007669"/>
    <property type="project" value="UniProtKB-SubCell"/>
</dbReference>
<name>A0A2N5Y7L8_9GAMM</name>
<feature type="binding site" description="axial binding residue" evidence="9">
    <location>
        <position position="43"/>
    </location>
    <ligand>
        <name>heme c</name>
        <dbReference type="ChEBI" id="CHEBI:61717"/>
        <label>1</label>
    </ligand>
    <ligandPart>
        <name>Fe</name>
        <dbReference type="ChEBI" id="CHEBI:18248"/>
    </ligandPart>
</feature>
<evidence type="ECO:0000256" key="3">
    <source>
        <dbReference type="ARBA" id="ARBA00022617"/>
    </source>
</evidence>
<feature type="binding site" description="axial binding residue" evidence="9">
    <location>
        <position position="188"/>
    </location>
    <ligand>
        <name>heme c</name>
        <dbReference type="ChEBI" id="CHEBI:61717"/>
        <label>2</label>
    </ligand>
    <ligandPart>
        <name>Fe</name>
        <dbReference type="ChEBI" id="CHEBI:18248"/>
    </ligandPart>
</feature>
<dbReference type="OrthoDB" id="9773456at2"/>
<dbReference type="Proteomes" id="UP000234845">
    <property type="component" value="Unassembled WGS sequence"/>
</dbReference>
<dbReference type="GO" id="GO:0020037">
    <property type="term" value="F:heme binding"/>
    <property type="evidence" value="ECO:0007669"/>
    <property type="project" value="InterPro"/>
</dbReference>
<proteinExistence type="predicted"/>
<evidence type="ECO:0000256" key="7">
    <source>
        <dbReference type="ARBA" id="ARBA00023004"/>
    </source>
</evidence>
<dbReference type="InterPro" id="IPR009056">
    <property type="entry name" value="Cyt_c-like_dom"/>
</dbReference>
<dbReference type="SUPFAM" id="SSF46626">
    <property type="entry name" value="Cytochrome c"/>
    <property type="match status" value="2"/>
</dbReference>
<keyword evidence="4 9" id="KW-0479">Metal-binding</keyword>
<feature type="binding site" description="covalent" evidence="8">
    <location>
        <position position="138"/>
    </location>
    <ligand>
        <name>heme c</name>
        <dbReference type="ChEBI" id="CHEBI:61717"/>
        <label>2</label>
    </ligand>
</feature>
<feature type="chain" id="PRO_5014639704" evidence="10">
    <location>
        <begin position="21"/>
        <end position="211"/>
    </location>
</feature>
<evidence type="ECO:0000256" key="2">
    <source>
        <dbReference type="ARBA" id="ARBA00022448"/>
    </source>
</evidence>
<feature type="domain" description="Cytochrome c" evidence="11">
    <location>
        <begin position="27"/>
        <end position="105"/>
    </location>
</feature>
<comment type="subcellular location">
    <subcellularLocation>
        <location evidence="1">Periplasm</location>
    </subcellularLocation>
</comment>
<keyword evidence="5" id="KW-0574">Periplasm</keyword>
<dbReference type="PIRSF" id="PIRSF000005">
    <property type="entry name" value="Cytochrome_c4"/>
    <property type="match status" value="1"/>
</dbReference>
<feature type="binding site" description="axial binding residue" evidence="9">
    <location>
        <position position="139"/>
    </location>
    <ligand>
        <name>heme c</name>
        <dbReference type="ChEBI" id="CHEBI:61717"/>
        <label>2</label>
    </ligand>
    <ligandPart>
        <name>Fe</name>
        <dbReference type="ChEBI" id="CHEBI:18248"/>
    </ligandPart>
</feature>
<feature type="binding site" description="covalent" evidence="8">
    <location>
        <position position="42"/>
    </location>
    <ligand>
        <name>heme c</name>
        <dbReference type="ChEBI" id="CHEBI:61717"/>
        <label>1</label>
    </ligand>
</feature>
<feature type="domain" description="Cytochrome c" evidence="11">
    <location>
        <begin position="114"/>
        <end position="211"/>
    </location>
</feature>
<feature type="binding site" description="axial binding residue" evidence="9">
    <location>
        <position position="82"/>
    </location>
    <ligand>
        <name>heme c</name>
        <dbReference type="ChEBI" id="CHEBI:61717"/>
        <label>1</label>
    </ligand>
    <ligandPart>
        <name>Fe</name>
        <dbReference type="ChEBI" id="CHEBI:18248"/>
    </ligandPart>
</feature>
<evidence type="ECO:0000259" key="11">
    <source>
        <dbReference type="PROSITE" id="PS51007"/>
    </source>
</evidence>
<evidence type="ECO:0000256" key="5">
    <source>
        <dbReference type="ARBA" id="ARBA00022764"/>
    </source>
</evidence>
<comment type="caution">
    <text evidence="12">The sequence shown here is derived from an EMBL/GenBank/DDBJ whole genome shotgun (WGS) entry which is preliminary data.</text>
</comment>
<evidence type="ECO:0000256" key="4">
    <source>
        <dbReference type="ARBA" id="ARBA00022723"/>
    </source>
</evidence>
<comment type="PTM">
    <text evidence="8">Binds 2 heme c groups covalently per subunit.</text>
</comment>
<evidence type="ECO:0000256" key="8">
    <source>
        <dbReference type="PIRSR" id="PIRSR000005-1"/>
    </source>
</evidence>
<dbReference type="AlphaFoldDB" id="A0A2N5Y7L8"/>
<protein>
    <submittedName>
        <fullName evidence="12">Cytochrome c4</fullName>
    </submittedName>
</protein>
<gene>
    <name evidence="12" type="ORF">CWI75_03275</name>
</gene>
<dbReference type="RefSeq" id="WP_101520009.1">
    <property type="nucleotide sequence ID" value="NZ_PKLZ01000001.1"/>
</dbReference>
<dbReference type="GO" id="GO:0005506">
    <property type="term" value="F:iron ion binding"/>
    <property type="evidence" value="ECO:0007669"/>
    <property type="project" value="InterPro"/>
</dbReference>
<dbReference type="Gene3D" id="1.10.760.10">
    <property type="entry name" value="Cytochrome c-like domain"/>
    <property type="match status" value="2"/>
</dbReference>
<dbReference type="Pfam" id="PF00034">
    <property type="entry name" value="Cytochrom_C"/>
    <property type="match status" value="2"/>
</dbReference>
<keyword evidence="13" id="KW-1185">Reference proteome</keyword>
<feature type="binding site" description="covalent" evidence="8">
    <location>
        <position position="135"/>
    </location>
    <ligand>
        <name>heme c</name>
        <dbReference type="ChEBI" id="CHEBI:61717"/>
        <label>2</label>
    </ligand>
</feature>
<feature type="binding site" description="covalent" evidence="8">
    <location>
        <position position="39"/>
    </location>
    <ligand>
        <name>heme c</name>
        <dbReference type="ChEBI" id="CHEBI:61717"/>
        <label>1</label>
    </ligand>
</feature>
<keyword evidence="10" id="KW-0732">Signal</keyword>
<dbReference type="PANTHER" id="PTHR33751">
    <property type="entry name" value="CBB3-TYPE CYTOCHROME C OXIDASE SUBUNIT FIXP"/>
    <property type="match status" value="1"/>
</dbReference>
<dbReference type="PROSITE" id="PS51007">
    <property type="entry name" value="CYTC"/>
    <property type="match status" value="2"/>
</dbReference>
<sequence length="211" mass="22254">MKRVLVLCGVLLGLAQPLSAATPILNGDAAAGEALTGMCSACHGADGNSIAGTFPKLAGQGQRYLYKQLMDIRDGARPVPSMVGQLDDMTNQQLADIAAFYAAQQSTRGQTDPELLALGQRVYRAGVAERKVAACIACHSPTGKGNAPAGYPMLAGQHAEYIATQLRMYRKGYENPEGRTNDGDTKIMRSNAFGLSDMEIEAVASYVAGLN</sequence>
<keyword evidence="2" id="KW-0813">Transport</keyword>
<feature type="signal peptide" evidence="10">
    <location>
        <begin position="1"/>
        <end position="20"/>
    </location>
</feature>
<dbReference type="EMBL" id="PKLZ01000001">
    <property type="protein sequence ID" value="PLW84375.1"/>
    <property type="molecule type" value="Genomic_DNA"/>
</dbReference>
<organism evidence="12 13">
    <name type="scientific">Kineobactrum sediminis</name>
    <dbReference type="NCBI Taxonomy" id="1905677"/>
    <lineage>
        <taxon>Bacteria</taxon>
        <taxon>Pseudomonadati</taxon>
        <taxon>Pseudomonadota</taxon>
        <taxon>Gammaproteobacteria</taxon>
        <taxon>Cellvibrionales</taxon>
        <taxon>Halieaceae</taxon>
        <taxon>Kineobactrum</taxon>
    </lineage>
</organism>
<evidence type="ECO:0000313" key="13">
    <source>
        <dbReference type="Proteomes" id="UP000234845"/>
    </source>
</evidence>
<evidence type="ECO:0000256" key="10">
    <source>
        <dbReference type="SAM" id="SignalP"/>
    </source>
</evidence>
<evidence type="ECO:0000256" key="9">
    <source>
        <dbReference type="PIRSR" id="PIRSR000005-2"/>
    </source>
</evidence>
<evidence type="ECO:0000313" key="12">
    <source>
        <dbReference type="EMBL" id="PLW84375.1"/>
    </source>
</evidence>
<dbReference type="InterPro" id="IPR050597">
    <property type="entry name" value="Cytochrome_c_Oxidase_Subunit"/>
</dbReference>
<keyword evidence="7 9" id="KW-0408">Iron</keyword>
<evidence type="ECO:0000256" key="6">
    <source>
        <dbReference type="ARBA" id="ARBA00022982"/>
    </source>
</evidence>
<dbReference type="InterPro" id="IPR024167">
    <property type="entry name" value="Cytochrome_c4-like"/>
</dbReference>
<keyword evidence="3 8" id="KW-0349">Heme</keyword>